<keyword evidence="12" id="KW-1185">Reference proteome</keyword>
<evidence type="ECO:0000313" key="12">
    <source>
        <dbReference type="Proteomes" id="UP000573499"/>
    </source>
</evidence>
<evidence type="ECO:0000313" key="11">
    <source>
        <dbReference type="EMBL" id="MBA5690485.1"/>
    </source>
</evidence>
<dbReference type="Gene3D" id="1.20.1600.10">
    <property type="entry name" value="Outer membrane efflux proteins (OEP)"/>
    <property type="match status" value="1"/>
</dbReference>
<keyword evidence="10" id="KW-0175">Coiled coil</keyword>
<gene>
    <name evidence="11" type="ORF">H3H39_25940</name>
</gene>
<dbReference type="Proteomes" id="UP000573499">
    <property type="component" value="Unassembled WGS sequence"/>
</dbReference>
<dbReference type="EMBL" id="JACEZU010000018">
    <property type="protein sequence ID" value="MBA5690485.1"/>
    <property type="molecule type" value="Genomic_DNA"/>
</dbReference>
<dbReference type="InterPro" id="IPR010131">
    <property type="entry name" value="MdtP/NodT-like"/>
</dbReference>
<evidence type="ECO:0000256" key="3">
    <source>
        <dbReference type="ARBA" id="ARBA00022452"/>
    </source>
</evidence>
<dbReference type="GO" id="GO:0005886">
    <property type="term" value="C:plasma membrane"/>
    <property type="evidence" value="ECO:0007669"/>
    <property type="project" value="UniProtKB-SubCell"/>
</dbReference>
<name>A0A7W2FEZ5_9BURK</name>
<comment type="similarity">
    <text evidence="2 9">Belongs to the outer membrane factor (OMF) (TC 1.B.17) family.</text>
</comment>
<dbReference type="GO" id="GO:0015562">
    <property type="term" value="F:efflux transmembrane transporter activity"/>
    <property type="evidence" value="ECO:0007669"/>
    <property type="project" value="InterPro"/>
</dbReference>
<dbReference type="RefSeq" id="WP_182157286.1">
    <property type="nucleotide sequence ID" value="NZ_JACEZU010000018.1"/>
</dbReference>
<evidence type="ECO:0000256" key="7">
    <source>
        <dbReference type="ARBA" id="ARBA00023139"/>
    </source>
</evidence>
<accession>A0A7W2FEZ5</accession>
<evidence type="ECO:0000256" key="6">
    <source>
        <dbReference type="ARBA" id="ARBA00023136"/>
    </source>
</evidence>
<evidence type="ECO:0000256" key="5">
    <source>
        <dbReference type="ARBA" id="ARBA00022729"/>
    </source>
</evidence>
<evidence type="ECO:0000256" key="4">
    <source>
        <dbReference type="ARBA" id="ARBA00022692"/>
    </source>
</evidence>
<keyword evidence="6 9" id="KW-0472">Membrane</keyword>
<comment type="subcellular location">
    <subcellularLocation>
        <location evidence="9">Cell membrane</location>
        <topology evidence="9">Lipid-anchor</topology>
    </subcellularLocation>
    <subcellularLocation>
        <location evidence="1">Membrane</location>
    </subcellularLocation>
</comment>
<evidence type="ECO:0000256" key="9">
    <source>
        <dbReference type="RuleBase" id="RU362097"/>
    </source>
</evidence>
<protein>
    <submittedName>
        <fullName evidence="11">Efflux transporter outer membrane subunit</fullName>
    </submittedName>
</protein>
<dbReference type="InterPro" id="IPR003423">
    <property type="entry name" value="OMP_efflux"/>
</dbReference>
<dbReference type="PANTHER" id="PTHR30203">
    <property type="entry name" value="OUTER MEMBRANE CATION EFFLUX PROTEIN"/>
    <property type="match status" value="1"/>
</dbReference>
<evidence type="ECO:0000256" key="2">
    <source>
        <dbReference type="ARBA" id="ARBA00007613"/>
    </source>
</evidence>
<proteinExistence type="inferred from homology"/>
<keyword evidence="8 9" id="KW-0449">Lipoprotein</keyword>
<dbReference type="NCBIfam" id="TIGR01845">
    <property type="entry name" value="outer_NodT"/>
    <property type="match status" value="1"/>
</dbReference>
<dbReference type="PANTHER" id="PTHR30203:SF20">
    <property type="entry name" value="MULTIDRUG RESISTANCE OUTER MEMBRANE PROTEIN MDTP-RELATED"/>
    <property type="match status" value="1"/>
</dbReference>
<dbReference type="SUPFAM" id="SSF56954">
    <property type="entry name" value="Outer membrane efflux proteins (OEP)"/>
    <property type="match status" value="1"/>
</dbReference>
<comment type="caution">
    <text evidence="11">The sequence shown here is derived from an EMBL/GenBank/DDBJ whole genome shotgun (WGS) entry which is preliminary data.</text>
</comment>
<dbReference type="Pfam" id="PF02321">
    <property type="entry name" value="OEP"/>
    <property type="match status" value="2"/>
</dbReference>
<organism evidence="11 12">
    <name type="scientific">Rugamonas apoptosis</name>
    <dbReference type="NCBI Taxonomy" id="2758570"/>
    <lineage>
        <taxon>Bacteria</taxon>
        <taxon>Pseudomonadati</taxon>
        <taxon>Pseudomonadota</taxon>
        <taxon>Betaproteobacteria</taxon>
        <taxon>Burkholderiales</taxon>
        <taxon>Oxalobacteraceae</taxon>
        <taxon>Telluria group</taxon>
        <taxon>Rugamonas</taxon>
    </lineage>
</organism>
<sequence length="503" mass="53695">MTTPHRKRPAPTPIITSLITPWIPSPATRLAPLALLAFAMAGCAHIPQDSAPLPQRDVAGASLAADIHLAHQGWPAARWWTGYGDRQLDALMTQALASAPSLEVAAAHIGSAHAALDTSSAALGVELDGHADVNRQRYSGTGLFPAPIGGSYFTEENLRLEARYHFDWWGKNRAQIAAAVGELNAQRASYAHAEQALAAAIAQTYFRLQATWARLDNTNGQLAVQAELVRDQAKRMARGLAASDTAHAAQAELAQLKKQQAQLQADAGASREALRALLGADARALADLKPQPLSATPHALPAHLGMDLLARRPDLQAARWQVQAALSQTEAVQAAFYPDINLSAAFGLNSISYQHLLQGASRTLYLAPTLNLPLFDSKRLDAQLASARSQRDEKIAAYNQAVVQAVRDVAQDSLALQGVEQQLARQAEATEAASAQLRSVQSRAAHGLADRRSELAAQLALLRQQDSALALTHAQLQAEVALTQALGGGYRNDTAPMQTRATN</sequence>
<evidence type="ECO:0000256" key="8">
    <source>
        <dbReference type="ARBA" id="ARBA00023288"/>
    </source>
</evidence>
<keyword evidence="5" id="KW-0732">Signal</keyword>
<feature type="coiled-coil region" evidence="10">
    <location>
        <begin position="246"/>
        <end position="273"/>
    </location>
</feature>
<keyword evidence="4 9" id="KW-0812">Transmembrane</keyword>
<dbReference type="AlphaFoldDB" id="A0A7W2FEZ5"/>
<evidence type="ECO:0000256" key="1">
    <source>
        <dbReference type="ARBA" id="ARBA00004370"/>
    </source>
</evidence>
<evidence type="ECO:0000256" key="10">
    <source>
        <dbReference type="SAM" id="Coils"/>
    </source>
</evidence>
<keyword evidence="7 9" id="KW-0564">Palmitate</keyword>
<dbReference type="Gene3D" id="2.20.200.10">
    <property type="entry name" value="Outer membrane efflux proteins (OEP)"/>
    <property type="match status" value="1"/>
</dbReference>
<reference evidence="11 12" key="1">
    <citation type="submission" date="2020-07" db="EMBL/GenBank/DDBJ databases">
        <title>Novel species isolated from subtropical streams in China.</title>
        <authorList>
            <person name="Lu H."/>
        </authorList>
    </citation>
    <scope>NUCLEOTIDE SEQUENCE [LARGE SCALE GENOMIC DNA]</scope>
    <source>
        <strain evidence="11 12">LX47W</strain>
    </source>
</reference>
<keyword evidence="3 9" id="KW-1134">Transmembrane beta strand</keyword>